<reference evidence="3" key="2">
    <citation type="submission" date="2025-08" db="UniProtKB">
        <authorList>
            <consortium name="Ensembl"/>
        </authorList>
    </citation>
    <scope>IDENTIFICATION</scope>
</reference>
<feature type="coiled-coil region" evidence="1">
    <location>
        <begin position="1308"/>
        <end position="1335"/>
    </location>
</feature>
<feature type="region of interest" description="Disordered" evidence="2">
    <location>
        <begin position="267"/>
        <end position="299"/>
    </location>
</feature>
<accession>A0A8C0NN31</accession>
<proteinExistence type="predicted"/>
<dbReference type="PANTHER" id="PTHR22774:SF17">
    <property type="entry name" value="BRIDGE-LIKE LIPID TRANSFER PROTEIN FAMILY MEMBER 3B"/>
    <property type="match status" value="1"/>
</dbReference>
<feature type="compositionally biased region" description="Polar residues" evidence="2">
    <location>
        <begin position="278"/>
        <end position="299"/>
    </location>
</feature>
<keyword evidence="1" id="KW-0175">Coiled coil</keyword>
<feature type="region of interest" description="Disordered" evidence="2">
    <location>
        <begin position="409"/>
        <end position="448"/>
    </location>
</feature>
<evidence type="ECO:0000313" key="4">
    <source>
        <dbReference type="Proteomes" id="UP000694429"/>
    </source>
</evidence>
<evidence type="ECO:0000313" key="3">
    <source>
        <dbReference type="Ensembl" id="ENSCAFP00030028327.1"/>
    </source>
</evidence>
<organism evidence="3 4">
    <name type="scientific">Canis lupus familiaris</name>
    <name type="common">Dog</name>
    <name type="synonym">Canis familiaris</name>
    <dbReference type="NCBI Taxonomy" id="9615"/>
    <lineage>
        <taxon>Eukaryota</taxon>
        <taxon>Metazoa</taxon>
        <taxon>Chordata</taxon>
        <taxon>Craniata</taxon>
        <taxon>Vertebrata</taxon>
        <taxon>Euteleostomi</taxon>
        <taxon>Mammalia</taxon>
        <taxon>Eutheria</taxon>
        <taxon>Laurasiatheria</taxon>
        <taxon>Carnivora</taxon>
        <taxon>Caniformia</taxon>
        <taxon>Canidae</taxon>
        <taxon>Canis</taxon>
    </lineage>
</organism>
<name>A0A8C0NN31_CANLF</name>
<evidence type="ECO:0000256" key="2">
    <source>
        <dbReference type="SAM" id="MobiDB-lite"/>
    </source>
</evidence>
<dbReference type="Proteomes" id="UP000694429">
    <property type="component" value="Chromosome 15"/>
</dbReference>
<evidence type="ECO:0000256" key="1">
    <source>
        <dbReference type="SAM" id="Coils"/>
    </source>
</evidence>
<dbReference type="PANTHER" id="PTHR22774">
    <property type="entry name" value="CHOREIN N-TERMINAL DOMAIN-CONTAINING PROTEIN"/>
    <property type="match status" value="1"/>
</dbReference>
<feature type="compositionally biased region" description="Polar residues" evidence="2">
    <location>
        <begin position="436"/>
        <end position="448"/>
    </location>
</feature>
<protein>
    <submittedName>
        <fullName evidence="3">Bridge-like lipid transfer protein family member 3B</fullName>
    </submittedName>
</protein>
<dbReference type="InterPro" id="IPR026728">
    <property type="entry name" value="BLTP3A/B"/>
</dbReference>
<reference evidence="3" key="1">
    <citation type="submission" date="2019-03" db="EMBL/GenBank/DDBJ databases">
        <authorList>
            <person name="Warren W.C."/>
            <person name="Johnson G.S."/>
        </authorList>
    </citation>
    <scope>NUCLEOTIDE SEQUENCE [LARGE SCALE GENOMIC DNA]</scope>
    <source>
        <strain evidence="3">Basenji</strain>
    </source>
</reference>
<dbReference type="Ensembl" id="ENSCAFT00030032476.1">
    <property type="protein sequence ID" value="ENSCAFP00030028327.1"/>
    <property type="gene ID" value="ENSCAFG00030017442.1"/>
</dbReference>
<sequence>MAGLIKKQILKHLSRFTKNLSPDKINLSTLKGEGELKNLELDEEVLQNMLDLPTWLAINKVFCNKASIRIPWTKLKTHPICLSLDKVIMEMSTCEEPRSPNGPSPIATASGQSEYGFAEKVVEGITVSVNSIVIRIGAKAFNASFELSQLRIYSVNANWEHGDLRFTRIQDPQRGEVLTFKEINWQMIRIEADATQSSHLEIMCAPVRLITNQSKIRVTLKRRLKDCNVIATKLILILDDLLWVLTDSQLKAMVQYAKSLSEAIEKSTEQRKSMAPEPTQSSTVAPSTQQVKTPQTSNAPDLNDAIVKLFNDFDVKETSHHLVISHLDLHICDDIHAREKESNRRITGGAMQLSFTQLTIDYYPYHKAGDSCNHWMYFSDATKTKNGWANELLHEFECNVEMLKQAVKDHNVGSPPKSPTHASPQHTQTEKDSALKGTSRTPSVLSQQSKAKLMSSSVVVRLADFNIYQFVIPSEMKSECHQDQPHAVSVQSSEMIATNTRHCPNCRHSDLEALFQDFKDCDFFSKAYTSFPKSGDNFNLLHPIFQRHAHEQDTKMHEVYKGNITPKLNKHTLKTSAATDVWAVYFSQFWVDYEGTKSGKGRPINFVDSFPLSIWICQPIRYALSQKELQSYNQGSLNTSQSESSDLTGRLKRKKLLKEYYSTESEPLTNGSQKPSDTFLRFSSSSADADVHVLVHIHKHVSMQINHYQYLLLLFLHESLILLLENLRKDVEAVTGTPASQTSICIGILLKSAEVALLLHPVDQGNTFKSPVAESVSPTVPDYLPTENGEILSSKRKQVSSGINQIRSVTINHMSDNRSMSVDLSHVPSKDPLLFKSASDTNLQKGISFPDCLSDKNLGKISEDESSGIVCKSISGEIGSETSDKKDSSYTDSDSVLNHREDSHLLSFDNDVNQNILSNTLSSRGHETIESVFKGEDLLPETASLSENLEINQEEAPTVRTLTSQSSLSGKPKERIPPNLAPLCVSYKNMKRSSSQTSLDTISLDSMILEEQLLESDGSDTHIFLEKGIKKNVTTNYQSLGESANASANLPNFGETSPDAISTNSEGAQENQDLMSVVVFKITGVNGEIDIRGEDMEICLQVDQVTPDQLGNISLRHYLCNRPIGSDHKSIIHSKSSPEITLRFESGPGAVIHSLLAEKNGFLQCHIENFSTEFFTSTLTNIQHFLEDEMVATVMPMKIQVSNTKINLKDDSPRSSTISLEPAPITVHIDHLVVERNDDGSFHIRDSQMLNTGNDLKKKVTSDSMLLTSEKYDMKKQHSVTQATQTSPEVPWPSHSVNFPECSFDFTREQLMEENESLKQELAKAKMALAEAHLEKDALLHHIKKMTVE</sequence>
<gene>
    <name evidence="3" type="primary">BLTP3B</name>
</gene>
<dbReference type="Pfam" id="PF24917">
    <property type="entry name" value="BLTP3A_B"/>
    <property type="match status" value="2"/>
</dbReference>